<dbReference type="Proteomes" id="UP000653454">
    <property type="component" value="Unassembled WGS sequence"/>
</dbReference>
<dbReference type="SMART" id="SM00700">
    <property type="entry name" value="JHBP"/>
    <property type="match status" value="1"/>
</dbReference>
<dbReference type="PANTHER" id="PTHR11008:SF41">
    <property type="entry name" value="RE70318P"/>
    <property type="match status" value="1"/>
</dbReference>
<comment type="caution">
    <text evidence="1">The sequence shown here is derived from an EMBL/GenBank/DDBJ whole genome shotgun (WGS) entry which is preliminary data.</text>
</comment>
<keyword evidence="2" id="KW-1185">Reference proteome</keyword>
<protein>
    <submittedName>
        <fullName evidence="1">(diamondback moth) hypothetical protein</fullName>
    </submittedName>
</protein>
<dbReference type="InterPro" id="IPR038606">
    <property type="entry name" value="To_sf"/>
</dbReference>
<dbReference type="GO" id="GO:0005615">
    <property type="term" value="C:extracellular space"/>
    <property type="evidence" value="ECO:0007669"/>
    <property type="project" value="TreeGrafter"/>
</dbReference>
<dbReference type="Pfam" id="PF06585">
    <property type="entry name" value="JHBP"/>
    <property type="match status" value="1"/>
</dbReference>
<dbReference type="InterPro" id="IPR010562">
    <property type="entry name" value="Haemolymph_juvenile_hormone-bd"/>
</dbReference>
<dbReference type="EMBL" id="CAJHNJ030000102">
    <property type="protein sequence ID" value="CAG9135373.1"/>
    <property type="molecule type" value="Genomic_DNA"/>
</dbReference>
<dbReference type="PANTHER" id="PTHR11008">
    <property type="entry name" value="PROTEIN TAKEOUT-LIKE PROTEIN"/>
    <property type="match status" value="1"/>
</dbReference>
<name>A0A8S4G2Q3_PLUXY</name>
<dbReference type="AlphaFoldDB" id="A0A8S4G2Q3"/>
<evidence type="ECO:0000313" key="2">
    <source>
        <dbReference type="Proteomes" id="UP000653454"/>
    </source>
</evidence>
<sequence>MMMIFVCVGGHVRRRRHFSFNYAAILHGLLRVRPGPRLVHRERDPGGRAPLHPGDPELGIATLDPVHLGTVHVDNPALKLTFYDTVVTGLGGFRINAFRMYNSEGRATLDFTSNVTLKADYDMEGQLLILPIRGKGQAKIKITNLNIIVKYQYSTHDGHWRVDSYRDSYKMDRAQFKFTNLFNGNKQLSDLTSRFVNENWRVIMSEVAPPAINEITRRCVKEVEKLFTAVPSSELLRP</sequence>
<proteinExistence type="predicted"/>
<reference evidence="1" key="1">
    <citation type="submission" date="2020-11" db="EMBL/GenBank/DDBJ databases">
        <authorList>
            <person name="Whiteford S."/>
        </authorList>
    </citation>
    <scope>NUCLEOTIDE SEQUENCE</scope>
</reference>
<gene>
    <name evidence="1" type="ORF">PLXY2_LOCUS13646</name>
</gene>
<accession>A0A8S4G2Q3</accession>
<organism evidence="1 2">
    <name type="scientific">Plutella xylostella</name>
    <name type="common">Diamondback moth</name>
    <name type="synonym">Plutella maculipennis</name>
    <dbReference type="NCBI Taxonomy" id="51655"/>
    <lineage>
        <taxon>Eukaryota</taxon>
        <taxon>Metazoa</taxon>
        <taxon>Ecdysozoa</taxon>
        <taxon>Arthropoda</taxon>
        <taxon>Hexapoda</taxon>
        <taxon>Insecta</taxon>
        <taxon>Pterygota</taxon>
        <taxon>Neoptera</taxon>
        <taxon>Endopterygota</taxon>
        <taxon>Lepidoptera</taxon>
        <taxon>Glossata</taxon>
        <taxon>Ditrysia</taxon>
        <taxon>Yponomeutoidea</taxon>
        <taxon>Plutellidae</taxon>
        <taxon>Plutella</taxon>
    </lineage>
</organism>
<evidence type="ECO:0000313" key="1">
    <source>
        <dbReference type="EMBL" id="CAG9135373.1"/>
    </source>
</evidence>
<dbReference type="Gene3D" id="3.15.10.30">
    <property type="entry name" value="Haemolymph juvenile hormone binding protein"/>
    <property type="match status" value="1"/>
</dbReference>